<gene>
    <name evidence="1" type="ORF">GOODEAATRI_008886</name>
</gene>
<keyword evidence="2" id="KW-1185">Reference proteome</keyword>
<organism evidence="1 2">
    <name type="scientific">Goodea atripinnis</name>
    <dbReference type="NCBI Taxonomy" id="208336"/>
    <lineage>
        <taxon>Eukaryota</taxon>
        <taxon>Metazoa</taxon>
        <taxon>Chordata</taxon>
        <taxon>Craniata</taxon>
        <taxon>Vertebrata</taxon>
        <taxon>Euteleostomi</taxon>
        <taxon>Actinopterygii</taxon>
        <taxon>Neopterygii</taxon>
        <taxon>Teleostei</taxon>
        <taxon>Neoteleostei</taxon>
        <taxon>Acanthomorphata</taxon>
        <taxon>Ovalentaria</taxon>
        <taxon>Atherinomorphae</taxon>
        <taxon>Cyprinodontiformes</taxon>
        <taxon>Goodeidae</taxon>
        <taxon>Goodea</taxon>
    </lineage>
</organism>
<proteinExistence type="predicted"/>
<reference evidence="1 2" key="1">
    <citation type="submission" date="2021-06" db="EMBL/GenBank/DDBJ databases">
        <authorList>
            <person name="Palmer J.M."/>
        </authorList>
    </citation>
    <scope>NUCLEOTIDE SEQUENCE [LARGE SCALE GENOMIC DNA]</scope>
    <source>
        <strain evidence="1 2">GA_2019</strain>
        <tissue evidence="1">Muscle</tissue>
    </source>
</reference>
<comment type="caution">
    <text evidence="1">The sequence shown here is derived from an EMBL/GenBank/DDBJ whole genome shotgun (WGS) entry which is preliminary data.</text>
</comment>
<evidence type="ECO:0000313" key="2">
    <source>
        <dbReference type="Proteomes" id="UP001476798"/>
    </source>
</evidence>
<evidence type="ECO:0000313" key="1">
    <source>
        <dbReference type="EMBL" id="MEQ2184529.1"/>
    </source>
</evidence>
<sequence length="56" mass="6355">RAAWWTLTASERQMPQILPKVLQGAHPQICFFVSFTWPAEDRTTTDATSVKFPTCS</sequence>
<feature type="non-terminal residue" evidence="1">
    <location>
        <position position="1"/>
    </location>
</feature>
<dbReference type="Proteomes" id="UP001476798">
    <property type="component" value="Unassembled WGS sequence"/>
</dbReference>
<name>A0ABV0PM14_9TELE</name>
<dbReference type="EMBL" id="JAHRIO010080447">
    <property type="protein sequence ID" value="MEQ2184529.1"/>
    <property type="molecule type" value="Genomic_DNA"/>
</dbReference>
<accession>A0ABV0PM14</accession>
<protein>
    <submittedName>
        <fullName evidence="1">Uncharacterized protein</fullName>
    </submittedName>
</protein>